<name>A0A385YSA4_9BACL</name>
<dbReference type="RefSeq" id="WP_119883433.1">
    <property type="nucleotide sequence ID" value="NZ_CP032418.1"/>
</dbReference>
<keyword evidence="5" id="KW-0210">Decarboxylase</keyword>
<evidence type="ECO:0000313" key="14">
    <source>
        <dbReference type="Proteomes" id="UP000265725"/>
    </source>
</evidence>
<evidence type="ECO:0000256" key="11">
    <source>
        <dbReference type="ARBA" id="ARBA00023317"/>
    </source>
</evidence>
<keyword evidence="4" id="KW-0444">Lipid biosynthesis</keyword>
<evidence type="ECO:0000256" key="8">
    <source>
        <dbReference type="ARBA" id="ARBA00023209"/>
    </source>
</evidence>
<evidence type="ECO:0000256" key="4">
    <source>
        <dbReference type="ARBA" id="ARBA00022516"/>
    </source>
</evidence>
<keyword evidence="8" id="KW-0594">Phospholipid biosynthesis</keyword>
<evidence type="ECO:0000256" key="6">
    <source>
        <dbReference type="ARBA" id="ARBA00023098"/>
    </source>
</evidence>
<keyword evidence="10" id="KW-1208">Phospholipid metabolism</keyword>
<dbReference type="InterPro" id="IPR003817">
    <property type="entry name" value="PS_Dcarbxylase"/>
</dbReference>
<dbReference type="EC" id="4.1.1.65" evidence="3"/>
<dbReference type="PANTHER" id="PTHR10067">
    <property type="entry name" value="PHOSPHATIDYLSERINE DECARBOXYLASE"/>
    <property type="match status" value="1"/>
</dbReference>
<gene>
    <name evidence="13" type="ORF">D3873_07240</name>
</gene>
<dbReference type="UniPathway" id="UPA00558"/>
<reference evidence="14" key="1">
    <citation type="submission" date="2018-09" db="EMBL/GenBank/DDBJ databases">
        <authorList>
            <person name="Zhu H."/>
        </authorList>
    </citation>
    <scope>NUCLEOTIDE SEQUENCE [LARGE SCALE GENOMIC DNA]</scope>
    <source>
        <strain evidence="14">K2R23-3</strain>
    </source>
</reference>
<protein>
    <recommendedName>
        <fullName evidence="3">phosphatidylserine decarboxylase</fullName>
        <ecNumber evidence="3">4.1.1.65</ecNumber>
    </recommendedName>
</protein>
<evidence type="ECO:0000313" key="13">
    <source>
        <dbReference type="EMBL" id="AYC29695.1"/>
    </source>
</evidence>
<evidence type="ECO:0000256" key="9">
    <source>
        <dbReference type="ARBA" id="ARBA00023239"/>
    </source>
</evidence>
<dbReference type="AlphaFoldDB" id="A0A385YSA4"/>
<dbReference type="InterPro" id="IPR033177">
    <property type="entry name" value="PSD-B"/>
</dbReference>
<dbReference type="OrthoDB" id="9802030at2"/>
<dbReference type="KEGG" id="paek:D3873_07240"/>
<keyword evidence="11" id="KW-0670">Pyruvate</keyword>
<keyword evidence="7" id="KW-0865">Zymogen</keyword>
<dbReference type="PANTHER" id="PTHR10067:SF6">
    <property type="entry name" value="PHOSPHATIDYLSERINE DECARBOXYLASE PROENZYME, MITOCHONDRIAL"/>
    <property type="match status" value="1"/>
</dbReference>
<dbReference type="NCBIfam" id="NF002853">
    <property type="entry name" value="PRK03140.1"/>
    <property type="match status" value="1"/>
</dbReference>
<proteinExistence type="predicted"/>
<evidence type="ECO:0000256" key="12">
    <source>
        <dbReference type="ARBA" id="ARBA00024326"/>
    </source>
</evidence>
<comment type="cofactor">
    <cofactor evidence="1">
        <name>pyruvate</name>
        <dbReference type="ChEBI" id="CHEBI:15361"/>
    </cofactor>
</comment>
<comment type="pathway">
    <text evidence="2">Lipid metabolism.</text>
</comment>
<dbReference type="EMBL" id="CP032418">
    <property type="protein sequence ID" value="AYC29695.1"/>
    <property type="molecule type" value="Genomic_DNA"/>
</dbReference>
<evidence type="ECO:0000256" key="1">
    <source>
        <dbReference type="ARBA" id="ARBA00001928"/>
    </source>
</evidence>
<evidence type="ECO:0000256" key="10">
    <source>
        <dbReference type="ARBA" id="ARBA00023264"/>
    </source>
</evidence>
<evidence type="ECO:0000256" key="3">
    <source>
        <dbReference type="ARBA" id="ARBA00012243"/>
    </source>
</evidence>
<dbReference type="Pfam" id="PF02666">
    <property type="entry name" value="PS_Dcarbxylase"/>
    <property type="match status" value="1"/>
</dbReference>
<organism evidence="13 14">
    <name type="scientific">Paenisporosarcina cavernae</name>
    <dbReference type="NCBI Taxonomy" id="2320858"/>
    <lineage>
        <taxon>Bacteria</taxon>
        <taxon>Bacillati</taxon>
        <taxon>Bacillota</taxon>
        <taxon>Bacilli</taxon>
        <taxon>Bacillales</taxon>
        <taxon>Caryophanaceae</taxon>
        <taxon>Paenisporosarcina</taxon>
    </lineage>
</organism>
<dbReference type="Proteomes" id="UP000265725">
    <property type="component" value="Chromosome"/>
</dbReference>
<dbReference type="GO" id="GO:0006646">
    <property type="term" value="P:phosphatidylethanolamine biosynthetic process"/>
    <property type="evidence" value="ECO:0007669"/>
    <property type="project" value="UniProtKB-UniPathway"/>
</dbReference>
<keyword evidence="9 13" id="KW-0456">Lyase</keyword>
<accession>A0A385YSA4</accession>
<keyword evidence="6" id="KW-0443">Lipid metabolism</keyword>
<evidence type="ECO:0000256" key="5">
    <source>
        <dbReference type="ARBA" id="ARBA00022793"/>
    </source>
</evidence>
<evidence type="ECO:0000256" key="2">
    <source>
        <dbReference type="ARBA" id="ARBA00005189"/>
    </source>
</evidence>
<dbReference type="NCBIfam" id="TIGR00163">
    <property type="entry name" value="PS_decarb"/>
    <property type="match status" value="1"/>
</dbReference>
<comment type="pathway">
    <text evidence="12">Phospholipid metabolism; phosphatidylethanolamine biosynthesis.</text>
</comment>
<sequence length="257" mass="28959">MKSFMYQKCVELTNTKFTTTLLRKFVTSSASKRIIPSYAKTFQIPTEEIDSSFQSYASLQDFFTRRIPSSLRNVNTSTDTLTSPVDGKIEAFGTLSDSFHFHVKGQAYSIEEMVGKELAQEYANGSYIVCYLSPANYHRIHSPLSANRVSTKTYGLTSYPVNKAGLRYGKRPLSKNFRKIVELKNDQHSVVLAMIGAMFVNSIHLMDTTIYKKGDEIGYFSFGSTVILLSKKEEFAFAENLRAGDIVKFGEPLGYML</sequence>
<keyword evidence="14" id="KW-1185">Reference proteome</keyword>
<evidence type="ECO:0000256" key="7">
    <source>
        <dbReference type="ARBA" id="ARBA00023145"/>
    </source>
</evidence>
<dbReference type="GO" id="GO:0004609">
    <property type="term" value="F:phosphatidylserine decarboxylase activity"/>
    <property type="evidence" value="ECO:0007669"/>
    <property type="project" value="UniProtKB-EC"/>
</dbReference>